<evidence type="ECO:0000256" key="21">
    <source>
        <dbReference type="ARBA" id="ARBA00071794"/>
    </source>
</evidence>
<evidence type="ECO:0000256" key="10">
    <source>
        <dbReference type="ARBA" id="ARBA00022737"/>
    </source>
</evidence>
<comment type="pathway">
    <text evidence="3">Protein modification; protein glycosylation.</text>
</comment>
<evidence type="ECO:0000256" key="22">
    <source>
        <dbReference type="ARBA" id="ARBA00082548"/>
    </source>
</evidence>
<evidence type="ECO:0000256" key="6">
    <source>
        <dbReference type="ARBA" id="ARBA00022676"/>
    </source>
</evidence>
<comment type="cofactor">
    <cofactor evidence="1">
        <name>Mn(2+)</name>
        <dbReference type="ChEBI" id="CHEBI:29035"/>
    </cofactor>
</comment>
<keyword evidence="6" id="KW-0328">Glycosyltransferase</keyword>
<dbReference type="Pfam" id="PF02709">
    <property type="entry name" value="Glyco_transf_7C"/>
    <property type="match status" value="1"/>
</dbReference>
<feature type="domain" description="AAA+ ATPase" evidence="24">
    <location>
        <begin position="1065"/>
        <end position="1202"/>
    </location>
</feature>
<dbReference type="SUPFAM" id="SSF53448">
    <property type="entry name" value="Nucleotide-diphospho-sugar transferases"/>
    <property type="match status" value="1"/>
</dbReference>
<evidence type="ECO:0000256" key="9">
    <source>
        <dbReference type="ARBA" id="ARBA00022723"/>
    </source>
</evidence>
<organism evidence="25 26">
    <name type="scientific">Anopheles epiroticus</name>
    <dbReference type="NCBI Taxonomy" id="199890"/>
    <lineage>
        <taxon>Eukaryota</taxon>
        <taxon>Metazoa</taxon>
        <taxon>Ecdysozoa</taxon>
        <taxon>Arthropoda</taxon>
        <taxon>Hexapoda</taxon>
        <taxon>Insecta</taxon>
        <taxon>Pterygota</taxon>
        <taxon>Neoptera</taxon>
        <taxon>Endopterygota</taxon>
        <taxon>Diptera</taxon>
        <taxon>Nematocera</taxon>
        <taxon>Culicoidea</taxon>
        <taxon>Culicidae</taxon>
        <taxon>Anophelinae</taxon>
        <taxon>Anopheles</taxon>
    </lineage>
</organism>
<evidence type="ECO:0000256" key="19">
    <source>
        <dbReference type="ARBA" id="ARBA00051458"/>
    </source>
</evidence>
<evidence type="ECO:0000256" key="15">
    <source>
        <dbReference type="ARBA" id="ARBA00023034"/>
    </source>
</evidence>
<dbReference type="SMART" id="SM00382">
    <property type="entry name" value="AAA"/>
    <property type="match status" value="3"/>
</dbReference>
<reference evidence="26" key="1">
    <citation type="submission" date="2013-03" db="EMBL/GenBank/DDBJ databases">
        <title>The Genome Sequence of Anopheles epiroticus epiroticus2.</title>
        <authorList>
            <consortium name="The Broad Institute Genomics Platform"/>
            <person name="Neafsey D.E."/>
            <person name="Howell P."/>
            <person name="Walker B."/>
            <person name="Young S.K."/>
            <person name="Zeng Q."/>
            <person name="Gargeya S."/>
            <person name="Fitzgerald M."/>
            <person name="Haas B."/>
            <person name="Abouelleil A."/>
            <person name="Allen A.W."/>
            <person name="Alvarado L."/>
            <person name="Arachchi H.M."/>
            <person name="Berlin A.M."/>
            <person name="Chapman S.B."/>
            <person name="Gainer-Dewar J."/>
            <person name="Goldberg J."/>
            <person name="Griggs A."/>
            <person name="Gujja S."/>
            <person name="Hansen M."/>
            <person name="Howarth C."/>
            <person name="Imamovic A."/>
            <person name="Ireland A."/>
            <person name="Larimer J."/>
            <person name="McCowan C."/>
            <person name="Murphy C."/>
            <person name="Pearson M."/>
            <person name="Poon T.W."/>
            <person name="Priest M."/>
            <person name="Roberts A."/>
            <person name="Saif S."/>
            <person name="Shea T."/>
            <person name="Sisk P."/>
            <person name="Sykes S."/>
            <person name="Wortman J."/>
            <person name="Nusbaum C."/>
            <person name="Birren B."/>
        </authorList>
    </citation>
    <scope>NUCLEOTIDE SEQUENCE [LARGE SCALE GENOMIC DNA]</scope>
    <source>
        <strain evidence="26">Epiroticus2</strain>
    </source>
</reference>
<dbReference type="CDD" id="cd00899">
    <property type="entry name" value="b4GalT"/>
    <property type="match status" value="1"/>
</dbReference>
<dbReference type="GO" id="GO:0046872">
    <property type="term" value="F:metal ion binding"/>
    <property type="evidence" value="ECO:0007669"/>
    <property type="project" value="UniProtKB-KW"/>
</dbReference>
<comment type="similarity">
    <text evidence="5">Belongs to the ClpA/ClpB family. Torsin subfamily.</text>
</comment>
<feature type="domain" description="AAA+ ATPase" evidence="24">
    <location>
        <begin position="387"/>
        <end position="519"/>
    </location>
</feature>
<dbReference type="UniPathway" id="UPA00378"/>
<dbReference type="GO" id="GO:0016887">
    <property type="term" value="F:ATP hydrolysis activity"/>
    <property type="evidence" value="ECO:0007669"/>
    <property type="project" value="InterPro"/>
</dbReference>
<keyword evidence="12" id="KW-0067">ATP-binding</keyword>
<accession>A0A182PB48</accession>
<dbReference type="Pfam" id="PF06309">
    <property type="entry name" value="Torsin"/>
    <property type="match status" value="1"/>
</dbReference>
<comment type="similarity">
    <text evidence="4">Belongs to the glycosyltransferase 7 family.</text>
</comment>
<dbReference type="GO" id="GO:0005975">
    <property type="term" value="P:carbohydrate metabolic process"/>
    <property type="evidence" value="ECO:0007669"/>
    <property type="project" value="InterPro"/>
</dbReference>
<keyword evidence="9" id="KW-0479">Metal-binding</keyword>
<dbReference type="FunFam" id="1.10.8.60:FF:000178">
    <property type="entry name" value="CDC48/VCP homolog, AAA superfamily"/>
    <property type="match status" value="1"/>
</dbReference>
<dbReference type="InterPro" id="IPR010448">
    <property type="entry name" value="Torsin"/>
</dbReference>
<dbReference type="CDD" id="cd19511">
    <property type="entry name" value="RecA-like_CDC48_r2-like"/>
    <property type="match status" value="1"/>
</dbReference>
<dbReference type="PROSITE" id="PS00674">
    <property type="entry name" value="AAA"/>
    <property type="match status" value="1"/>
</dbReference>
<sequence>MVSYVRSVLLRYVGICVFALFFVVLLFSGLPGALDTCKCDEQRDRDLQHEQFHKSFRFEQHTDQKRLAIVVPFRDRFDELLQFAPHIATFLKRQGVPFHIFVVNQNDRYRFNRASLINVGFLQVRDTYDYFAMHDVDLLPLNDNLRYEFPEHGPLHISGPEYHPKYHYAAFIGGILLLRMEHFAQLNGMSNRYWGWGLEDDEFYVRIKEAGLEVTRSKNISTGTTDTFLHVHDRVHRRRDTTKCFNQREVTRKRDRETGLSTINYTVHSRRELTIDGVPVTVLNVDLHCNKQQTPWCECEPKPGLAAWYDINVIKDTILKAAESSVKFTKNNGYCALVECCNEVYIQFDVEGLRRDLKKALYGQHIVQEIIVNAIGGHFKNIDTSEKPLVMSFHGLPGTGKNFVAEHIIAALYKKKADSKFVHKYLGRIHFPLVSEVDNYKMILVEDIKQAVAKCPNSLFIFDEVEKMPPGLFDSIVALLDNHAYDKAHDFRKAIFIFLSNVAGPEIAVRLKSLVDKGTWREETKLHDFESTVEIAAYNLDGGLFKSELIEKHVVDHFVPFLPLELRHVEDCIRTEYRKFSNDKMPDELLRAVTKEAVTFDETGLYSNSGWKELVTVVRTLWPVEDRHGAKVFLEALDEFVNVTACELNATVTPVNTRLEDAEEIFLRLEDPTQAKLFDKNGKFLLIALKHQLQESVVLSTNSLSLTVCNKQFRFRIDHVITTNAVNDLTDQLSGMSLTDRMYVILNTTKLTLLDDSKAAQHGHQQRMFHLSNIGGLDSTIIELQELLAMAFGMDTKQSSAGPISRGILLSGVSGVGKTMLVNALATHYQCHVVRLNCSEVFSKFYGESEANVSRQFAEVFDVHPKPAMVIVEELHNLCPKSTGTDIVKRISQHFLNLLDSLHANVRGNRTVVMGTTDNVDNVNPLLRRGGRMDYEFELPVPDAIAREAILQRVLSRHNQTLPQEDVRAVARITHGYVGADLENLVAKAASASSSFPSGKSIDGTALMGALQHVKASAMREIMIECPNVRWTDIGGQDELKLKLRQIIDWPIHHPELFERLGIKPPRGLLMFGPPGCSKTMIAKAIATESRLNFLSIKGSELFSMWVGESERAVRDLFRRARQVAPSIIFFDEIDAIGGERSAESGSSVKERVLAQLLTEMDGVSVLKDVRIVAATNRPDIIDRALMRPGRLDRIVYVRLPDAAAREEIFRIKLKKIPTSPAVDIAELVRRTDGCSGSEIEAICQEAALKGLESSFDVQSIEWAHFEHALEVVRPRTSADLLRLYEEYLKQHQ</sequence>
<dbReference type="PRINTS" id="PR02050">
    <property type="entry name" value="B14GALTRFASE"/>
</dbReference>
<evidence type="ECO:0000256" key="5">
    <source>
        <dbReference type="ARBA" id="ARBA00006235"/>
    </source>
</evidence>
<dbReference type="Pfam" id="PF00004">
    <property type="entry name" value="AAA"/>
    <property type="match status" value="2"/>
</dbReference>
<keyword evidence="11" id="KW-0547">Nucleotide-binding</keyword>
<evidence type="ECO:0000256" key="14">
    <source>
        <dbReference type="ARBA" id="ARBA00022989"/>
    </source>
</evidence>
<keyword evidence="16 23" id="KW-0472">Membrane</keyword>
<evidence type="ECO:0000256" key="11">
    <source>
        <dbReference type="ARBA" id="ARBA00022741"/>
    </source>
</evidence>
<dbReference type="PANTHER" id="PTHR23077">
    <property type="entry name" value="AAA-FAMILY ATPASE"/>
    <property type="match status" value="1"/>
</dbReference>
<dbReference type="EnsemblMetazoa" id="AEPI004153-RA">
    <property type="protein sequence ID" value="AEPI004153-PA"/>
    <property type="gene ID" value="AEPI004153"/>
</dbReference>
<evidence type="ECO:0000256" key="16">
    <source>
        <dbReference type="ARBA" id="ARBA00023136"/>
    </source>
</evidence>
<evidence type="ECO:0000256" key="7">
    <source>
        <dbReference type="ARBA" id="ARBA00022679"/>
    </source>
</evidence>
<reference evidence="25" key="2">
    <citation type="submission" date="2020-05" db="UniProtKB">
        <authorList>
            <consortium name="EnsemblMetazoa"/>
        </authorList>
    </citation>
    <scope>IDENTIFICATION</scope>
    <source>
        <strain evidence="25">Epiroticus2</strain>
    </source>
</reference>
<evidence type="ECO:0000256" key="4">
    <source>
        <dbReference type="ARBA" id="ARBA00005735"/>
    </source>
</evidence>
<keyword evidence="26" id="KW-1185">Reference proteome</keyword>
<dbReference type="Gene3D" id="3.90.550.10">
    <property type="entry name" value="Spore Coat Polysaccharide Biosynthesis Protein SpsA, Chain A"/>
    <property type="match status" value="1"/>
</dbReference>
<evidence type="ECO:0000256" key="12">
    <source>
        <dbReference type="ARBA" id="ARBA00022840"/>
    </source>
</evidence>
<protein>
    <recommendedName>
        <fullName evidence="21">Beta-1,4-galactosyltransferase 7</fullName>
        <ecNumber evidence="20">2.4.1.133</ecNumber>
    </recommendedName>
    <alternativeName>
        <fullName evidence="22">Proteoglycan UDP-galactose:beta-xylose beta1,4-galactosyltransferase I</fullName>
    </alternativeName>
</protein>
<dbReference type="GO" id="GO:0005524">
    <property type="term" value="F:ATP binding"/>
    <property type="evidence" value="ECO:0007669"/>
    <property type="project" value="UniProtKB-KW"/>
</dbReference>
<comment type="catalytic activity">
    <reaction evidence="19">
        <text>3-O-(beta-D-xylosyl)-L-seryl-[protein] + UDP-alpha-D-galactose = 3-O-(beta-D-galactosyl-(1-&gt;4)-beta-D-xylosyl)-L-seryl-[protein] + UDP + H(+)</text>
        <dbReference type="Rhea" id="RHEA:15297"/>
        <dbReference type="Rhea" id="RHEA-COMP:12567"/>
        <dbReference type="Rhea" id="RHEA-COMP:12570"/>
        <dbReference type="ChEBI" id="CHEBI:15378"/>
        <dbReference type="ChEBI" id="CHEBI:58223"/>
        <dbReference type="ChEBI" id="CHEBI:66914"/>
        <dbReference type="ChEBI" id="CHEBI:132085"/>
        <dbReference type="ChEBI" id="CHEBI:132088"/>
        <dbReference type="EC" id="2.4.1.133"/>
    </reaction>
</comment>
<dbReference type="Pfam" id="PF13733">
    <property type="entry name" value="Glyco_transf_7N"/>
    <property type="match status" value="1"/>
</dbReference>
<feature type="domain" description="AAA+ ATPase" evidence="24">
    <location>
        <begin position="804"/>
        <end position="943"/>
    </location>
</feature>
<dbReference type="InterPro" id="IPR003960">
    <property type="entry name" value="ATPase_AAA_CS"/>
</dbReference>
<dbReference type="SUPFAM" id="SSF52540">
    <property type="entry name" value="P-loop containing nucleoside triphosphate hydrolases"/>
    <property type="match status" value="3"/>
</dbReference>
<keyword evidence="15" id="KW-0333">Golgi apparatus</keyword>
<evidence type="ECO:0000256" key="18">
    <source>
        <dbReference type="ARBA" id="ARBA00023211"/>
    </source>
</evidence>
<keyword evidence="8 23" id="KW-0812">Transmembrane</keyword>
<dbReference type="EC" id="2.4.1.133" evidence="20"/>
<dbReference type="GO" id="GO:1901137">
    <property type="term" value="P:carbohydrate derivative biosynthetic process"/>
    <property type="evidence" value="ECO:0007669"/>
    <property type="project" value="UniProtKB-ARBA"/>
</dbReference>
<evidence type="ECO:0000256" key="1">
    <source>
        <dbReference type="ARBA" id="ARBA00001936"/>
    </source>
</evidence>
<keyword evidence="7" id="KW-0808">Transferase</keyword>
<evidence type="ECO:0000256" key="23">
    <source>
        <dbReference type="SAM" id="Phobius"/>
    </source>
</evidence>
<dbReference type="Proteomes" id="UP000075885">
    <property type="component" value="Unassembled WGS sequence"/>
</dbReference>
<evidence type="ECO:0000256" key="20">
    <source>
        <dbReference type="ARBA" id="ARBA00066515"/>
    </source>
</evidence>
<dbReference type="InterPro" id="IPR041569">
    <property type="entry name" value="AAA_lid_3"/>
</dbReference>
<evidence type="ECO:0000256" key="17">
    <source>
        <dbReference type="ARBA" id="ARBA00023180"/>
    </source>
</evidence>
<keyword evidence="18" id="KW-0464">Manganese</keyword>
<dbReference type="Pfam" id="PF17862">
    <property type="entry name" value="AAA_lid_3"/>
    <property type="match status" value="2"/>
</dbReference>
<evidence type="ECO:0000256" key="13">
    <source>
        <dbReference type="ARBA" id="ARBA00022968"/>
    </source>
</evidence>
<comment type="subcellular location">
    <subcellularLocation>
        <location evidence="2">Golgi apparatus membrane</location>
        <topology evidence="2">Single-pass type II membrane protein</topology>
    </subcellularLocation>
</comment>
<dbReference type="InterPro" id="IPR003593">
    <property type="entry name" value="AAA+_ATPase"/>
</dbReference>
<dbReference type="FunFam" id="3.40.50.300:FF:001602">
    <property type="entry name" value="Cell division cycle protein-like protein"/>
    <property type="match status" value="1"/>
</dbReference>
<dbReference type="FunFam" id="3.90.550.10:FF:000062">
    <property type="entry name" value="beta-1,4-galactosyltransferase 7 isoform X1"/>
    <property type="match status" value="1"/>
</dbReference>
<dbReference type="InterPro" id="IPR027995">
    <property type="entry name" value="Galactosyl_T_N"/>
</dbReference>
<keyword evidence="17" id="KW-0325">Glycoprotein</keyword>
<dbReference type="PANTHER" id="PTHR23077:SF27">
    <property type="entry name" value="ATPASE FAMILY GENE 2 PROTEIN HOMOLOG A"/>
    <property type="match status" value="1"/>
</dbReference>
<dbReference type="InterPro" id="IPR003959">
    <property type="entry name" value="ATPase_AAA_core"/>
</dbReference>
<dbReference type="InterPro" id="IPR029044">
    <property type="entry name" value="Nucleotide-diphossugar_trans"/>
</dbReference>
<dbReference type="STRING" id="199890.A0A182PB48"/>
<proteinExistence type="inferred from homology"/>
<name>A0A182PB48_9DIPT</name>
<evidence type="ECO:0000313" key="26">
    <source>
        <dbReference type="Proteomes" id="UP000075885"/>
    </source>
</evidence>
<dbReference type="InterPro" id="IPR027417">
    <property type="entry name" value="P-loop_NTPase"/>
</dbReference>
<evidence type="ECO:0000259" key="24">
    <source>
        <dbReference type="SMART" id="SM00382"/>
    </source>
</evidence>
<evidence type="ECO:0000256" key="2">
    <source>
        <dbReference type="ARBA" id="ARBA00004323"/>
    </source>
</evidence>
<dbReference type="GO" id="GO:0046525">
    <property type="term" value="F:xylosylprotein 4-beta-galactosyltransferase activity"/>
    <property type="evidence" value="ECO:0007669"/>
    <property type="project" value="UniProtKB-EC"/>
</dbReference>
<keyword evidence="13" id="KW-0735">Signal-anchor</keyword>
<evidence type="ECO:0000313" key="25">
    <source>
        <dbReference type="EnsemblMetazoa" id="AEPI004153-PA"/>
    </source>
</evidence>
<dbReference type="Gene3D" id="1.10.8.60">
    <property type="match status" value="2"/>
</dbReference>
<dbReference type="VEuPathDB" id="VectorBase:AEPI004153"/>
<keyword evidence="10" id="KW-0677">Repeat</keyword>
<dbReference type="InterPro" id="IPR027791">
    <property type="entry name" value="Galactosyl_T_C"/>
</dbReference>
<dbReference type="InterPro" id="IPR050168">
    <property type="entry name" value="AAA_ATPase_domain"/>
</dbReference>
<dbReference type="Gene3D" id="3.40.50.300">
    <property type="entry name" value="P-loop containing nucleotide triphosphate hydrolases"/>
    <property type="match status" value="3"/>
</dbReference>
<dbReference type="GO" id="GO:0000139">
    <property type="term" value="C:Golgi membrane"/>
    <property type="evidence" value="ECO:0007669"/>
    <property type="project" value="UniProtKB-SubCell"/>
</dbReference>
<dbReference type="FunFam" id="3.40.50.300:FF:000018">
    <property type="entry name" value="Cell division control 48"/>
    <property type="match status" value="1"/>
</dbReference>
<evidence type="ECO:0000256" key="8">
    <source>
        <dbReference type="ARBA" id="ARBA00022692"/>
    </source>
</evidence>
<feature type="transmembrane region" description="Helical" evidence="23">
    <location>
        <begin position="12"/>
        <end position="34"/>
    </location>
</feature>
<keyword evidence="14 23" id="KW-1133">Transmembrane helix</keyword>
<evidence type="ECO:0000256" key="3">
    <source>
        <dbReference type="ARBA" id="ARBA00004922"/>
    </source>
</evidence>
<dbReference type="InterPro" id="IPR003859">
    <property type="entry name" value="Galactosyl_T"/>
</dbReference>